<comment type="caution">
    <text evidence="4">The sequence shown here is derived from an EMBL/GenBank/DDBJ whole genome shotgun (WGS) entry which is preliminary data.</text>
</comment>
<accession>V2VVS2</accession>
<dbReference type="SUPFAM" id="SSF52402">
    <property type="entry name" value="Adenine nucleotide alpha hydrolases-like"/>
    <property type="match status" value="1"/>
</dbReference>
<dbReference type="Proteomes" id="UP000018418">
    <property type="component" value="Unassembled WGS sequence"/>
</dbReference>
<dbReference type="PIRSF" id="PIRSF006276">
    <property type="entry name" value="UspA"/>
    <property type="match status" value="1"/>
</dbReference>
<dbReference type="Pfam" id="PF00582">
    <property type="entry name" value="Usp"/>
    <property type="match status" value="1"/>
</dbReference>
<organism evidence="4 5">
    <name type="scientific">Acinetobacter brisouii CIP 110357</name>
    <dbReference type="NCBI Taxonomy" id="1341683"/>
    <lineage>
        <taxon>Bacteria</taxon>
        <taxon>Pseudomonadati</taxon>
        <taxon>Pseudomonadota</taxon>
        <taxon>Gammaproteobacteria</taxon>
        <taxon>Moraxellales</taxon>
        <taxon>Moraxellaceae</taxon>
        <taxon>Acinetobacter</taxon>
    </lineage>
</organism>
<dbReference type="PATRIC" id="fig|1341683.3.peg.1241"/>
<dbReference type="InterPro" id="IPR006016">
    <property type="entry name" value="UspA"/>
</dbReference>
<dbReference type="OrthoDB" id="9792500at2"/>
<evidence type="ECO:0000256" key="2">
    <source>
        <dbReference type="PIRNR" id="PIRNR006276"/>
    </source>
</evidence>
<sequence length="147" mass="15719">MAYKHILVPVDGSETSLAAVKQASSIAKAFSSKVTAVCVLAVDPFVAVEFVNTDQFINDYVAKAKEEIQEILEQAKSLFAQEGVTAETQILEGQTIHKVIVEATKDLGADLIVIGSHGRKGIKKLFLGSVTQAILSESTVPVLVVHK</sequence>
<feature type="domain" description="UspA" evidence="3">
    <location>
        <begin position="3"/>
        <end position="146"/>
    </location>
</feature>
<keyword evidence="5" id="KW-1185">Reference proteome</keyword>
<proteinExistence type="inferred from homology"/>
<dbReference type="CDD" id="cd00293">
    <property type="entry name" value="USP-like"/>
    <property type="match status" value="1"/>
</dbReference>
<keyword evidence="2" id="KW-0963">Cytoplasm</keyword>
<dbReference type="InterPro" id="IPR006015">
    <property type="entry name" value="Universal_stress_UspA"/>
</dbReference>
<dbReference type="PANTHER" id="PTHR46268">
    <property type="entry name" value="STRESS RESPONSE PROTEIN NHAX"/>
    <property type="match status" value="1"/>
</dbReference>
<dbReference type="PANTHER" id="PTHR46268:SF6">
    <property type="entry name" value="UNIVERSAL STRESS PROTEIN UP12"/>
    <property type="match status" value="1"/>
</dbReference>
<comment type="subcellular location">
    <subcellularLocation>
        <location evidence="2">Cytoplasm</location>
    </subcellularLocation>
</comment>
<dbReference type="AlphaFoldDB" id="V2VVS2"/>
<dbReference type="HOGENOM" id="CLU_049301_11_0_6"/>
<comment type="similarity">
    <text evidence="1 2">Belongs to the universal stress protein A family.</text>
</comment>
<dbReference type="PRINTS" id="PR01438">
    <property type="entry name" value="UNVRSLSTRESS"/>
</dbReference>
<reference evidence="4 5" key="1">
    <citation type="submission" date="2013-10" db="EMBL/GenBank/DDBJ databases">
        <title>The Genome Sequence of Acinetobacter brisouii CIP 110357.</title>
        <authorList>
            <consortium name="The Broad Institute Genomics Platform"/>
            <consortium name="The Broad Institute Genome Sequencing Center for Infectious Disease"/>
            <person name="Cerqueira G."/>
            <person name="Feldgarden M."/>
            <person name="Courvalin P."/>
            <person name="Grillot-Courvalin C."/>
            <person name="Clermont D."/>
            <person name="Rocha E."/>
            <person name="Yoon E.-J."/>
            <person name="Nemec A."/>
            <person name="Young S.K."/>
            <person name="Zeng Q."/>
            <person name="Gargeya S."/>
            <person name="Fitzgerald M."/>
            <person name="Abouelleil A."/>
            <person name="Alvarado L."/>
            <person name="Berlin A.M."/>
            <person name="Chapman S.B."/>
            <person name="Gainer-Dewar J."/>
            <person name="Goldberg J."/>
            <person name="Gnerre S."/>
            <person name="Griggs A."/>
            <person name="Gujja S."/>
            <person name="Hansen M."/>
            <person name="Howarth C."/>
            <person name="Imamovic A."/>
            <person name="Ireland A."/>
            <person name="Larimer J."/>
            <person name="McCowan C."/>
            <person name="Murphy C."/>
            <person name="Pearson M."/>
            <person name="Poon T.W."/>
            <person name="Priest M."/>
            <person name="Roberts A."/>
            <person name="Saif S."/>
            <person name="Shea T."/>
            <person name="Sykes S."/>
            <person name="Wortman J."/>
            <person name="Nusbaum C."/>
            <person name="Birren B."/>
        </authorList>
    </citation>
    <scope>NUCLEOTIDE SEQUENCE [LARGE SCALE GENOMIC DNA]</scope>
    <source>
        <strain evidence="4 5">CIP 110357</strain>
    </source>
</reference>
<dbReference type="RefSeq" id="WP_004901618.1">
    <property type="nucleotide sequence ID" value="NZ_BBTI01000009.1"/>
</dbReference>
<dbReference type="GO" id="GO:0005737">
    <property type="term" value="C:cytoplasm"/>
    <property type="evidence" value="ECO:0007669"/>
    <property type="project" value="UniProtKB-SubCell"/>
</dbReference>
<dbReference type="EMBL" id="AYEU01000005">
    <property type="protein sequence ID" value="ESK51824.1"/>
    <property type="molecule type" value="Genomic_DNA"/>
</dbReference>
<name>V2VVS2_9GAMM</name>
<evidence type="ECO:0000259" key="3">
    <source>
        <dbReference type="Pfam" id="PF00582"/>
    </source>
</evidence>
<evidence type="ECO:0000313" key="4">
    <source>
        <dbReference type="EMBL" id="ESK51824.1"/>
    </source>
</evidence>
<dbReference type="Gene3D" id="3.40.50.620">
    <property type="entry name" value="HUPs"/>
    <property type="match status" value="1"/>
</dbReference>
<evidence type="ECO:0000313" key="5">
    <source>
        <dbReference type="Proteomes" id="UP000018418"/>
    </source>
</evidence>
<gene>
    <name evidence="4" type="ORF">P255_01253</name>
</gene>
<evidence type="ECO:0000256" key="1">
    <source>
        <dbReference type="ARBA" id="ARBA00008791"/>
    </source>
</evidence>
<protein>
    <recommendedName>
        <fullName evidence="2">Universal stress protein</fullName>
    </recommendedName>
</protein>
<dbReference type="InterPro" id="IPR014729">
    <property type="entry name" value="Rossmann-like_a/b/a_fold"/>
</dbReference>
<dbReference type="STRING" id="396323.VH98_09115"/>